<comment type="caution">
    <text evidence="1">The sequence shown here is derived from an EMBL/GenBank/DDBJ whole genome shotgun (WGS) entry which is preliminary data.</text>
</comment>
<dbReference type="Pfam" id="PF18759">
    <property type="entry name" value="Plavaka"/>
    <property type="match status" value="1"/>
</dbReference>
<accession>A0A9P7JJ33</accession>
<organism evidence="1 2">
    <name type="scientific">Suillus subaureus</name>
    <dbReference type="NCBI Taxonomy" id="48587"/>
    <lineage>
        <taxon>Eukaryota</taxon>
        <taxon>Fungi</taxon>
        <taxon>Dikarya</taxon>
        <taxon>Basidiomycota</taxon>
        <taxon>Agaricomycotina</taxon>
        <taxon>Agaricomycetes</taxon>
        <taxon>Agaricomycetidae</taxon>
        <taxon>Boletales</taxon>
        <taxon>Suillineae</taxon>
        <taxon>Suillaceae</taxon>
        <taxon>Suillus</taxon>
    </lineage>
</organism>
<dbReference type="EMBL" id="JABBWG010000002">
    <property type="protein sequence ID" value="KAG1825461.1"/>
    <property type="molecule type" value="Genomic_DNA"/>
</dbReference>
<keyword evidence="2" id="KW-1185">Reference proteome</keyword>
<evidence type="ECO:0000313" key="2">
    <source>
        <dbReference type="Proteomes" id="UP000807769"/>
    </source>
</evidence>
<dbReference type="Proteomes" id="UP000807769">
    <property type="component" value="Unassembled WGS sequence"/>
</dbReference>
<reference evidence="1" key="1">
    <citation type="journal article" date="2020" name="New Phytol.">
        <title>Comparative genomics reveals dynamic genome evolution in host specialist ectomycorrhizal fungi.</title>
        <authorList>
            <person name="Lofgren L.A."/>
            <person name="Nguyen N.H."/>
            <person name="Vilgalys R."/>
            <person name="Ruytinx J."/>
            <person name="Liao H.L."/>
            <person name="Branco S."/>
            <person name="Kuo A."/>
            <person name="LaButti K."/>
            <person name="Lipzen A."/>
            <person name="Andreopoulos W."/>
            <person name="Pangilinan J."/>
            <person name="Riley R."/>
            <person name="Hundley H."/>
            <person name="Na H."/>
            <person name="Barry K."/>
            <person name="Grigoriev I.V."/>
            <person name="Stajich J.E."/>
            <person name="Kennedy P.G."/>
        </authorList>
    </citation>
    <scope>NUCLEOTIDE SEQUENCE</scope>
    <source>
        <strain evidence="1">MN1</strain>
    </source>
</reference>
<proteinExistence type="predicted"/>
<name>A0A9P7JJ33_9AGAM</name>
<dbReference type="InterPro" id="IPR041078">
    <property type="entry name" value="Plavaka"/>
</dbReference>
<sequence>MYYPFTSKTEWEVVKWVKLHGSSSTTFLDLLSIDGVKQVVITGEAFDVYYHDIIKCVKSLYSDLDFARYLTFAPEWHYTDEDQTVCLFHDMHTGKWWWEMQKKLDEHCPGGTIVLIIISSDKTQVTMFCNKTAYPIYLTIGNIPKEIRHKPSCGTHILLAYLPTTCLEHMTNKASCCRTIANLYHACLCRVLALLKPAGLDGVLMHSGDGALHCCHLLFTSFVGDYPEQLLATGIKFRECPKCDVKAKDTGSNMVPFHLRKLGEVLDALAALDHGNLAFVCACATAGVRPIIHPFWEDLPFANIFWAITPDVLHQLYQGLIKHLLGWLSAAFGAAEIDTCCRWLPPNHHIHIFTKGITCLSHVSGAEHAQICCFILGIIIDISLPDNLDVSHLLRSVQGLLDFLYLAQYPCHSSETLHSLDEALDLFHENKEIFIQLAKDAYCATNHKDEFIQMTCWLEQKEKILWHLKYVTWCLAGGHQSEPYHSHPPDMTFRHELVMTRHPSAKAVSIQKLVEDYGATHFHEALTCYITRHSQSGHPEPLQDQALENLAGNIHFPFQSLPVFHKIKCKGHVTLDSVHAKPQQRSGSRLVAHRCHLVANNYLPTRLAIFALPPKSIPLLFPPTFDIPPHLAYIEWFTPFPSTPDRNNGLYKLSRSMRSSDRVASVELVGDIEHSVHLIPRFGDIAPQEWTSETVLDDCNTFWLNSYIDRHINNFANLAQEGFPDVQQPRALQLGAR</sequence>
<dbReference type="AlphaFoldDB" id="A0A9P7JJ33"/>
<dbReference type="RefSeq" id="XP_041198714.1">
    <property type="nucleotide sequence ID" value="XM_041337853.1"/>
</dbReference>
<dbReference type="GeneID" id="64631869"/>
<gene>
    <name evidence="1" type="ORF">BJ212DRAFT_1443604</name>
</gene>
<protein>
    <submittedName>
        <fullName evidence="1">Uncharacterized protein</fullName>
    </submittedName>
</protein>
<evidence type="ECO:0000313" key="1">
    <source>
        <dbReference type="EMBL" id="KAG1825461.1"/>
    </source>
</evidence>
<dbReference type="OrthoDB" id="3252106at2759"/>